<dbReference type="InterPro" id="IPR008271">
    <property type="entry name" value="Ser/Thr_kinase_AS"/>
</dbReference>
<feature type="transmembrane region" description="Helical" evidence="2">
    <location>
        <begin position="358"/>
        <end position="379"/>
    </location>
</feature>
<dbReference type="Gene3D" id="1.10.510.10">
    <property type="entry name" value="Transferase(Phosphotransferase) domain 1"/>
    <property type="match status" value="1"/>
</dbReference>
<dbReference type="CDD" id="cd08506">
    <property type="entry name" value="PBP2_clavulanate_OppA2"/>
    <property type="match status" value="1"/>
</dbReference>
<dbReference type="Pfam" id="PF00496">
    <property type="entry name" value="SBP_bac_5"/>
    <property type="match status" value="1"/>
</dbReference>
<evidence type="ECO:0000259" key="3">
    <source>
        <dbReference type="PROSITE" id="PS50011"/>
    </source>
</evidence>
<proteinExistence type="predicted"/>
<feature type="compositionally biased region" description="Gly residues" evidence="1">
    <location>
        <begin position="335"/>
        <end position="351"/>
    </location>
</feature>
<dbReference type="PANTHER" id="PTHR30290">
    <property type="entry name" value="PERIPLASMIC BINDING COMPONENT OF ABC TRANSPORTER"/>
    <property type="match status" value="1"/>
</dbReference>
<dbReference type="PROSITE" id="PS00108">
    <property type="entry name" value="PROTEIN_KINASE_ST"/>
    <property type="match status" value="1"/>
</dbReference>
<dbReference type="PROSITE" id="PS50011">
    <property type="entry name" value="PROTEIN_KINASE_DOM"/>
    <property type="match status" value="1"/>
</dbReference>
<evidence type="ECO:0000313" key="4">
    <source>
        <dbReference type="EMBL" id="GAA1670541.1"/>
    </source>
</evidence>
<dbReference type="Proteomes" id="UP001500064">
    <property type="component" value="Unassembled WGS sequence"/>
</dbReference>
<name>A0ABP4SBT6_9ACTN</name>
<dbReference type="SUPFAM" id="SSF56112">
    <property type="entry name" value="Protein kinase-like (PK-like)"/>
    <property type="match status" value="1"/>
</dbReference>
<protein>
    <recommendedName>
        <fullName evidence="3">Protein kinase domain-containing protein</fullName>
    </recommendedName>
</protein>
<keyword evidence="5" id="KW-1185">Reference proteome</keyword>
<organism evidence="4 5">
    <name type="scientific">Nonomuraea maheshkhaliensis</name>
    <dbReference type="NCBI Taxonomy" id="419590"/>
    <lineage>
        <taxon>Bacteria</taxon>
        <taxon>Bacillati</taxon>
        <taxon>Actinomycetota</taxon>
        <taxon>Actinomycetes</taxon>
        <taxon>Streptosporangiales</taxon>
        <taxon>Streptosporangiaceae</taxon>
        <taxon>Nonomuraea</taxon>
    </lineage>
</organism>
<dbReference type="InterPro" id="IPR039424">
    <property type="entry name" value="SBP_5"/>
</dbReference>
<dbReference type="InterPro" id="IPR000914">
    <property type="entry name" value="SBP_5_dom"/>
</dbReference>
<dbReference type="RefSeq" id="WP_346111987.1">
    <property type="nucleotide sequence ID" value="NZ_BAAAMU010000087.1"/>
</dbReference>
<dbReference type="Pfam" id="PF00069">
    <property type="entry name" value="Pkinase"/>
    <property type="match status" value="1"/>
</dbReference>
<dbReference type="Gene3D" id="3.30.200.20">
    <property type="entry name" value="Phosphorylase Kinase, domain 1"/>
    <property type="match status" value="1"/>
</dbReference>
<comment type="caution">
    <text evidence="4">The sequence shown here is derived from an EMBL/GenBank/DDBJ whole genome shotgun (WGS) entry which is preliminary data.</text>
</comment>
<evidence type="ECO:0000256" key="1">
    <source>
        <dbReference type="SAM" id="MobiDB-lite"/>
    </source>
</evidence>
<keyword evidence="2" id="KW-0812">Transmembrane</keyword>
<dbReference type="Gene3D" id="3.40.190.10">
    <property type="entry name" value="Periplasmic binding protein-like II"/>
    <property type="match status" value="1"/>
</dbReference>
<feature type="domain" description="Protein kinase" evidence="3">
    <location>
        <begin position="15"/>
        <end position="263"/>
    </location>
</feature>
<evidence type="ECO:0000313" key="5">
    <source>
        <dbReference type="Proteomes" id="UP001500064"/>
    </source>
</evidence>
<accession>A0ABP4SBT6</accession>
<keyword evidence="2" id="KW-0472">Membrane</keyword>
<dbReference type="InterPro" id="IPR011009">
    <property type="entry name" value="Kinase-like_dom_sf"/>
</dbReference>
<dbReference type="PANTHER" id="PTHR30290:SF83">
    <property type="entry name" value="ABC TRANSPORTER SUBSTRATE-BINDING PROTEIN"/>
    <property type="match status" value="1"/>
</dbReference>
<dbReference type="EMBL" id="BAAAMU010000087">
    <property type="protein sequence ID" value="GAA1670541.1"/>
    <property type="molecule type" value="Genomic_DNA"/>
</dbReference>
<sequence length="932" mass="98612">MRPLRSGDPASIGPYRLTGFLGEGGQGSVYLGSSPTSGERVAVKLLHSRFTEDERAVRRFLREADSVRRVAEFCTARVLDVGEADGRPYIVGEYVDGPSLQRHVSAEGPMRGQALIRLAIATATALTAIHRAGVVHRDFKPGNVLLGPDGPRVIDFGIARALDVSQSLTSSVVGTPAFMAPEQFLGDAQPASDVFAWAGTMVFAATGRGAFGFGALPVVMHRILNGEPDLAGVPEALAPLLWAALAKDHQRRPAADQLMHELIRSAGASPAVPGGSVGDHVPVPPGGAAGDGFATPGGTRRLAEPAAFTAVPLPGQDLPGQDLPAQGLPGQDLPVGGGAPGRGSTGPTGPGRRGRRGLLITAGAAATAVVVGLVAWMVVQFNDRTAATTTTPGPVAYGSALTSVVRPSGKKGGTVRLASAVGLDSTDPADMYMTQSWNMVRLYGRALTMFKPAPGAAGTRIVPDLAESLGKPSDGGKTWTYTLRQGLKFEDGTPITSADVAYAVLRSMDSGFEQGTSYFDLMLDLPAGYQGAYKSPTAVTTSAIETPDDRTIVFHLKEPFATFDHLVQLPETIPVPKAKDTRDGYQLKVVSSGPYRFARVAENSVVLERNPNWSPESDPNRTALPDRFELTYGMDAAQAADRFKAGEAEVGPLVPDGEIAAVLGDPARKAQADAPITTVRVLAINPQVPPFDRPDCRRAVVRALDLNAVRTADLPLPDEVPTSLVPPTVPGQHAAVPGLTADGDPAAARQDLARCGRAGGFPAKYLYRDLPQETAVAQAVKATLAEVGIDVSLEAAPVPEFHQSKGGSPEYLKKNQVGLIAKSWIYDWPDPYSFLPEMVDSRRIREKEFSFNVSVRLPTVDAVLDRATSQLDPRIRAGLWAEAERRVAGEAVLVPLTWRRSLLLRGTRATDLHVSPIYADYDLTTIGVSTAS</sequence>
<dbReference type="Gene3D" id="3.10.105.10">
    <property type="entry name" value="Dipeptide-binding Protein, Domain 3"/>
    <property type="match status" value="1"/>
</dbReference>
<feature type="region of interest" description="Disordered" evidence="1">
    <location>
        <begin position="311"/>
        <end position="355"/>
    </location>
</feature>
<evidence type="ECO:0000256" key="2">
    <source>
        <dbReference type="SAM" id="Phobius"/>
    </source>
</evidence>
<dbReference type="CDD" id="cd14014">
    <property type="entry name" value="STKc_PknB_like"/>
    <property type="match status" value="1"/>
</dbReference>
<keyword evidence="2" id="KW-1133">Transmembrane helix</keyword>
<reference evidence="5" key="1">
    <citation type="journal article" date="2019" name="Int. J. Syst. Evol. Microbiol.">
        <title>The Global Catalogue of Microorganisms (GCM) 10K type strain sequencing project: providing services to taxonomists for standard genome sequencing and annotation.</title>
        <authorList>
            <consortium name="The Broad Institute Genomics Platform"/>
            <consortium name="The Broad Institute Genome Sequencing Center for Infectious Disease"/>
            <person name="Wu L."/>
            <person name="Ma J."/>
        </authorList>
    </citation>
    <scope>NUCLEOTIDE SEQUENCE [LARGE SCALE GENOMIC DNA]</scope>
    <source>
        <strain evidence="5">JCM 13929</strain>
    </source>
</reference>
<gene>
    <name evidence="4" type="ORF">GCM10009733_079870</name>
</gene>
<dbReference type="SUPFAM" id="SSF53850">
    <property type="entry name" value="Periplasmic binding protein-like II"/>
    <property type="match status" value="1"/>
</dbReference>
<dbReference type="InterPro" id="IPR000719">
    <property type="entry name" value="Prot_kinase_dom"/>
</dbReference>